<evidence type="ECO:0000256" key="1">
    <source>
        <dbReference type="SAM" id="MobiDB-lite"/>
    </source>
</evidence>
<name>T1GQV7_MEGSC</name>
<evidence type="ECO:0000313" key="3">
    <source>
        <dbReference type="Proteomes" id="UP000015102"/>
    </source>
</evidence>
<dbReference type="EMBL" id="CAQQ02198939">
    <property type="status" value="NOT_ANNOTATED_CDS"/>
    <property type="molecule type" value="Genomic_DNA"/>
</dbReference>
<proteinExistence type="predicted"/>
<reference evidence="3" key="1">
    <citation type="submission" date="2013-02" db="EMBL/GenBank/DDBJ databases">
        <authorList>
            <person name="Hughes D."/>
        </authorList>
    </citation>
    <scope>NUCLEOTIDE SEQUENCE</scope>
    <source>
        <strain>Durham</strain>
        <strain evidence="3">NC isolate 2 -- Noor lab</strain>
    </source>
</reference>
<dbReference type="STRING" id="36166.T1GQV7"/>
<dbReference type="Proteomes" id="UP000015102">
    <property type="component" value="Unassembled WGS sequence"/>
</dbReference>
<sequence length="290" mass="32374">MLKRLSYPLAWVEGLANETDVAGGVKKSEYDSAPNTGDSNQSVFSKVFSSSPIALVSELSGNLFSKTPSEDSGGSPIPPVTPHSTHSECFNTSGRSSIGTFIRPHSSEGTHPISRISKEKEKLSQPKLDYRSMVSIDDMPELFVSFDKLIPRPAKACQDPPLYLRLRMGKPKGKEIPLPTTIILENVNISYTKNLRVDELYRLIKTWVPHLYGELNEKEINERGFELIQNDTDWTKEGSNRNDKSDSNEDLVKLSTESWELIKAPYQKLFNVIKTVGSTDLDILGGEVRN</sequence>
<dbReference type="EnsemblMetazoa" id="MESCA006022-RA">
    <property type="protein sequence ID" value="MESCA006022-PA"/>
    <property type="gene ID" value="MESCA006022"/>
</dbReference>
<feature type="region of interest" description="Disordered" evidence="1">
    <location>
        <begin position="65"/>
        <end position="88"/>
    </location>
</feature>
<reference evidence="2" key="2">
    <citation type="submission" date="2015-06" db="UniProtKB">
        <authorList>
            <consortium name="EnsemblMetazoa"/>
        </authorList>
    </citation>
    <scope>IDENTIFICATION</scope>
</reference>
<keyword evidence="3" id="KW-1185">Reference proteome</keyword>
<accession>T1GQV7</accession>
<protein>
    <submittedName>
        <fullName evidence="2">Uncharacterized protein</fullName>
    </submittedName>
</protein>
<dbReference type="OMA" id="THPISRI"/>
<organism evidence="2 3">
    <name type="scientific">Megaselia scalaris</name>
    <name type="common">Humpbacked fly</name>
    <name type="synonym">Phora scalaris</name>
    <dbReference type="NCBI Taxonomy" id="36166"/>
    <lineage>
        <taxon>Eukaryota</taxon>
        <taxon>Metazoa</taxon>
        <taxon>Ecdysozoa</taxon>
        <taxon>Arthropoda</taxon>
        <taxon>Hexapoda</taxon>
        <taxon>Insecta</taxon>
        <taxon>Pterygota</taxon>
        <taxon>Neoptera</taxon>
        <taxon>Endopterygota</taxon>
        <taxon>Diptera</taxon>
        <taxon>Brachycera</taxon>
        <taxon>Muscomorpha</taxon>
        <taxon>Platypezoidea</taxon>
        <taxon>Phoridae</taxon>
        <taxon>Megaseliini</taxon>
        <taxon>Megaselia</taxon>
    </lineage>
</organism>
<dbReference type="AlphaFoldDB" id="T1GQV7"/>
<dbReference type="EMBL" id="CAQQ02198940">
    <property type="status" value="NOT_ANNOTATED_CDS"/>
    <property type="molecule type" value="Genomic_DNA"/>
</dbReference>
<dbReference type="HOGENOM" id="CLU_960722_0_0_1"/>
<evidence type="ECO:0000313" key="2">
    <source>
        <dbReference type="EnsemblMetazoa" id="MESCA006022-PA"/>
    </source>
</evidence>